<dbReference type="AlphaFoldDB" id="A0A5N7BDB5"/>
<reference evidence="1 2" key="1">
    <citation type="submission" date="2019-04" db="EMBL/GenBank/DDBJ databases">
        <title>Friends and foes A comparative genomics studyof 23 Aspergillus species from section Flavi.</title>
        <authorList>
            <consortium name="DOE Joint Genome Institute"/>
            <person name="Kjaerbolling I."/>
            <person name="Vesth T."/>
            <person name="Frisvad J.C."/>
            <person name="Nybo J.L."/>
            <person name="Theobald S."/>
            <person name="Kildgaard S."/>
            <person name="Isbrandt T."/>
            <person name="Kuo A."/>
            <person name="Sato A."/>
            <person name="Lyhne E.K."/>
            <person name="Kogle M.E."/>
            <person name="Wiebenga A."/>
            <person name="Kun R.S."/>
            <person name="Lubbers R.J."/>
            <person name="Makela M.R."/>
            <person name="Barry K."/>
            <person name="Chovatia M."/>
            <person name="Clum A."/>
            <person name="Daum C."/>
            <person name="Haridas S."/>
            <person name="He G."/>
            <person name="LaButti K."/>
            <person name="Lipzen A."/>
            <person name="Mondo S."/>
            <person name="Riley R."/>
            <person name="Salamov A."/>
            <person name="Simmons B.A."/>
            <person name="Magnuson J.K."/>
            <person name="Henrissat B."/>
            <person name="Mortensen U.H."/>
            <person name="Larsen T.O."/>
            <person name="Devries R.P."/>
            <person name="Grigoriev I.V."/>
            <person name="Machida M."/>
            <person name="Baker S.E."/>
            <person name="Andersen M.R."/>
        </authorList>
    </citation>
    <scope>NUCLEOTIDE SEQUENCE [LARGE SCALE GENOMIC DNA]</scope>
    <source>
        <strain evidence="1 2">IBT 29228</strain>
    </source>
</reference>
<dbReference type="Gene3D" id="2.40.50.140">
    <property type="entry name" value="Nucleic acid-binding proteins"/>
    <property type="match status" value="1"/>
</dbReference>
<dbReference type="OrthoDB" id="2160351at2759"/>
<organism evidence="1 2">
    <name type="scientific">Aspergillus bertholletiae</name>
    <dbReference type="NCBI Taxonomy" id="1226010"/>
    <lineage>
        <taxon>Eukaryota</taxon>
        <taxon>Fungi</taxon>
        <taxon>Dikarya</taxon>
        <taxon>Ascomycota</taxon>
        <taxon>Pezizomycotina</taxon>
        <taxon>Eurotiomycetes</taxon>
        <taxon>Eurotiomycetidae</taxon>
        <taxon>Eurotiales</taxon>
        <taxon>Aspergillaceae</taxon>
        <taxon>Aspergillus</taxon>
        <taxon>Aspergillus subgen. Circumdati</taxon>
    </lineage>
</organism>
<evidence type="ECO:0000313" key="2">
    <source>
        <dbReference type="Proteomes" id="UP000326198"/>
    </source>
</evidence>
<accession>A0A5N7BDB5</accession>
<dbReference type="Proteomes" id="UP000326198">
    <property type="component" value="Unassembled WGS sequence"/>
</dbReference>
<proteinExistence type="predicted"/>
<keyword evidence="2" id="KW-1185">Reference proteome</keyword>
<dbReference type="EMBL" id="ML736190">
    <property type="protein sequence ID" value="KAE8379762.1"/>
    <property type="molecule type" value="Genomic_DNA"/>
</dbReference>
<dbReference type="InterPro" id="IPR012340">
    <property type="entry name" value="NA-bd_OB-fold"/>
</dbReference>
<protein>
    <submittedName>
        <fullName evidence="1">Uncharacterized protein</fullName>
    </submittedName>
</protein>
<dbReference type="SUPFAM" id="SSF50249">
    <property type="entry name" value="Nucleic acid-binding proteins"/>
    <property type="match status" value="1"/>
</dbReference>
<name>A0A5N7BDB5_9EURO</name>
<gene>
    <name evidence="1" type="ORF">BDV26DRAFT_157316</name>
</gene>
<evidence type="ECO:0000313" key="1">
    <source>
        <dbReference type="EMBL" id="KAE8379762.1"/>
    </source>
</evidence>
<sequence length="219" mass="24107">MSAKNMQILNQFGEYSACSIGSGHGFDIEYGAGNIPAIDIVFRTPFVVEMLGGGFEKPSGASYYTLRFPRIVKVHWDRSFEDATSFEELQLLAKDARSVPSEELVQKEAEWNKRLKLRNNSSYKINRSQGLTSSLGVPSSPIKGHISNGPTYALVNEAGSRDYSNSPVKRGSERTPAATHVIPIYIDETMASMSPSGHPDIHGNCLIIQAKQSNRLARE</sequence>